<evidence type="ECO:0000313" key="3">
    <source>
        <dbReference type="EMBL" id="KAE9129253.1"/>
    </source>
</evidence>
<evidence type="ECO:0000313" key="1">
    <source>
        <dbReference type="EMBL" id="KAE9022948.1"/>
    </source>
</evidence>
<dbReference type="EMBL" id="QXGD01000112">
    <property type="protein sequence ID" value="KAE9252475.1"/>
    <property type="molecule type" value="Genomic_DNA"/>
</dbReference>
<reference evidence="10 11" key="1">
    <citation type="submission" date="2018-08" db="EMBL/GenBank/DDBJ databases">
        <title>Genomic investigation of the strawberry pathogen Phytophthora fragariae indicates pathogenicity is determined by transcriptional variation in three key races.</title>
        <authorList>
            <person name="Adams T.M."/>
            <person name="Armitage A.D."/>
            <person name="Sobczyk M.K."/>
            <person name="Bates H.J."/>
            <person name="Dunwell J.M."/>
            <person name="Nellist C.F."/>
            <person name="Harrison R.J."/>
        </authorList>
    </citation>
    <scope>NUCLEOTIDE SEQUENCE [LARGE SCALE GENOMIC DNA]</scope>
    <source>
        <strain evidence="8 11">A4</strain>
        <strain evidence="7 12">BC-1</strain>
        <strain evidence="6 16">BC-23</strain>
        <strain evidence="5 10">NOV-27</strain>
        <strain evidence="4 13">NOV-5</strain>
        <strain evidence="3 14">NOV-71</strain>
        <strain evidence="9 17">NOV-77</strain>
        <strain evidence="2 18">ONT-3</strain>
        <strain evidence="1 15">SCRP245</strain>
    </source>
</reference>
<evidence type="ECO:0000313" key="17">
    <source>
        <dbReference type="Proteomes" id="UP000486351"/>
    </source>
</evidence>
<evidence type="ECO:0000313" key="15">
    <source>
        <dbReference type="Proteomes" id="UP000460718"/>
    </source>
</evidence>
<dbReference type="EMBL" id="QXGC01000157">
    <property type="protein sequence ID" value="KAE9247036.1"/>
    <property type="molecule type" value="Genomic_DNA"/>
</dbReference>
<dbReference type="Proteomes" id="UP000486351">
    <property type="component" value="Unassembled WGS sequence"/>
</dbReference>
<evidence type="ECO:0008006" key="19">
    <source>
        <dbReference type="Google" id="ProtNLM"/>
    </source>
</evidence>
<dbReference type="AlphaFoldDB" id="A0A6A4EGP2"/>
<dbReference type="Proteomes" id="UP000488956">
    <property type="component" value="Unassembled WGS sequence"/>
</dbReference>
<gene>
    <name evidence="8" type="ORF">PF001_g4520</name>
    <name evidence="7" type="ORF">PF002_g3823</name>
    <name evidence="6" type="ORF">PF004_g4521</name>
    <name evidence="5" type="ORF">PF005_g5216</name>
    <name evidence="4" type="ORF">PF006_g4340</name>
    <name evidence="3" type="ORF">PF007_g4974</name>
    <name evidence="9" type="ORF">PF008_g5324</name>
    <name evidence="2" type="ORF">PF010_g4648</name>
    <name evidence="1" type="ORF">PF011_g4220</name>
</gene>
<dbReference type="EMBL" id="QXGA01000150">
    <property type="protein sequence ID" value="KAE9151364.1"/>
    <property type="molecule type" value="Genomic_DNA"/>
</dbReference>
<dbReference type="EMBL" id="QXFW01000150">
    <property type="protein sequence ID" value="KAE9022948.1"/>
    <property type="molecule type" value="Genomic_DNA"/>
</dbReference>
<name>A0A6A4EGP2_9STRA</name>
<evidence type="ECO:0000313" key="6">
    <source>
        <dbReference type="EMBL" id="KAE9247036.1"/>
    </source>
</evidence>
<evidence type="ECO:0000313" key="7">
    <source>
        <dbReference type="EMBL" id="KAE9252475.1"/>
    </source>
</evidence>
<accession>A0A6A4EGP2</accession>
<comment type="caution">
    <text evidence="8">The sequence shown here is derived from an EMBL/GenBank/DDBJ whole genome shotgun (WGS) entry which is preliminary data.</text>
</comment>
<dbReference type="Proteomes" id="UP000440732">
    <property type="component" value="Unassembled WGS sequence"/>
</dbReference>
<dbReference type="Proteomes" id="UP000460718">
    <property type="component" value="Unassembled WGS sequence"/>
</dbReference>
<dbReference type="EMBL" id="QXFX01000164">
    <property type="protein sequence ID" value="KAE9128078.1"/>
    <property type="molecule type" value="Genomic_DNA"/>
</dbReference>
<evidence type="ECO:0000313" key="14">
    <source>
        <dbReference type="Proteomes" id="UP000441208"/>
    </source>
</evidence>
<proteinExistence type="predicted"/>
<dbReference type="EMBL" id="QXFY01000194">
    <property type="protein sequence ID" value="KAE9352756.1"/>
    <property type="molecule type" value="Genomic_DNA"/>
</dbReference>
<dbReference type="Proteomes" id="UP000441208">
    <property type="component" value="Unassembled WGS sequence"/>
</dbReference>
<dbReference type="Proteomes" id="UP000437068">
    <property type="component" value="Unassembled WGS sequence"/>
</dbReference>
<evidence type="ECO:0000313" key="11">
    <source>
        <dbReference type="Proteomes" id="UP000437068"/>
    </source>
</evidence>
<dbReference type="Proteomes" id="UP000476176">
    <property type="component" value="Unassembled WGS sequence"/>
</dbReference>
<protein>
    <recommendedName>
        <fullName evidence="19">DDE Tnp4 domain-containing protein</fullName>
    </recommendedName>
</protein>
<dbReference type="EMBL" id="QXGB01000178">
    <property type="protein sequence ID" value="KAE9226225.1"/>
    <property type="molecule type" value="Genomic_DNA"/>
</dbReference>
<dbReference type="EMBL" id="QXGE01000157">
    <property type="protein sequence ID" value="KAE9322206.1"/>
    <property type="molecule type" value="Genomic_DNA"/>
</dbReference>
<dbReference type="OrthoDB" id="122710at2759"/>
<evidence type="ECO:0000313" key="2">
    <source>
        <dbReference type="EMBL" id="KAE9128078.1"/>
    </source>
</evidence>
<evidence type="ECO:0000313" key="13">
    <source>
        <dbReference type="Proteomes" id="UP000440732"/>
    </source>
</evidence>
<evidence type="ECO:0000313" key="5">
    <source>
        <dbReference type="EMBL" id="KAE9226225.1"/>
    </source>
</evidence>
<evidence type="ECO:0000313" key="4">
    <source>
        <dbReference type="EMBL" id="KAE9151364.1"/>
    </source>
</evidence>
<evidence type="ECO:0000313" key="8">
    <source>
        <dbReference type="EMBL" id="KAE9322206.1"/>
    </source>
</evidence>
<organism evidence="8 11">
    <name type="scientific">Phytophthora fragariae</name>
    <dbReference type="NCBI Taxonomy" id="53985"/>
    <lineage>
        <taxon>Eukaryota</taxon>
        <taxon>Sar</taxon>
        <taxon>Stramenopiles</taxon>
        <taxon>Oomycota</taxon>
        <taxon>Peronosporomycetes</taxon>
        <taxon>Peronosporales</taxon>
        <taxon>Peronosporaceae</taxon>
        <taxon>Phytophthora</taxon>
    </lineage>
</organism>
<evidence type="ECO:0000313" key="16">
    <source>
        <dbReference type="Proteomes" id="UP000476176"/>
    </source>
</evidence>
<evidence type="ECO:0000313" key="18">
    <source>
        <dbReference type="Proteomes" id="UP000488956"/>
    </source>
</evidence>
<keyword evidence="10" id="KW-1185">Reference proteome</keyword>
<evidence type="ECO:0000313" key="10">
    <source>
        <dbReference type="Proteomes" id="UP000433483"/>
    </source>
</evidence>
<dbReference type="EMBL" id="QXFZ01000167">
    <property type="protein sequence ID" value="KAE9129253.1"/>
    <property type="molecule type" value="Genomic_DNA"/>
</dbReference>
<dbReference type="Proteomes" id="UP000440367">
    <property type="component" value="Unassembled WGS sequence"/>
</dbReference>
<evidence type="ECO:0000313" key="9">
    <source>
        <dbReference type="EMBL" id="KAE9352756.1"/>
    </source>
</evidence>
<evidence type="ECO:0000313" key="12">
    <source>
        <dbReference type="Proteomes" id="UP000440367"/>
    </source>
</evidence>
<dbReference type="Proteomes" id="UP000433483">
    <property type="component" value="Unassembled WGS sequence"/>
</dbReference>
<sequence>MLLERGRKSKTSAKDAMFIALVILKHFDMWDKHAVDFGLKPNTLEKMIYKLLTVIEPVLCVKFVKRVAMTEQRVSRNTFRNCSYELYATDV</sequence>